<feature type="region of interest" description="Disordered" evidence="1">
    <location>
        <begin position="59"/>
        <end position="86"/>
    </location>
</feature>
<evidence type="ECO:0000313" key="3">
    <source>
        <dbReference type="Proteomes" id="UP000269945"/>
    </source>
</evidence>
<evidence type="ECO:0000256" key="1">
    <source>
        <dbReference type="SAM" id="MobiDB-lite"/>
    </source>
</evidence>
<organism evidence="2 3">
    <name type="scientific">Gulo gulo</name>
    <name type="common">Wolverine</name>
    <name type="synonym">Gluton</name>
    <dbReference type="NCBI Taxonomy" id="48420"/>
    <lineage>
        <taxon>Eukaryota</taxon>
        <taxon>Metazoa</taxon>
        <taxon>Chordata</taxon>
        <taxon>Craniata</taxon>
        <taxon>Vertebrata</taxon>
        <taxon>Euteleostomi</taxon>
        <taxon>Mammalia</taxon>
        <taxon>Eutheria</taxon>
        <taxon>Laurasiatheria</taxon>
        <taxon>Carnivora</taxon>
        <taxon>Caniformia</taxon>
        <taxon>Musteloidea</taxon>
        <taxon>Mustelidae</taxon>
        <taxon>Guloninae</taxon>
        <taxon>Gulo</taxon>
    </lineage>
</organism>
<feature type="region of interest" description="Disordered" evidence="1">
    <location>
        <begin position="1"/>
        <end position="36"/>
    </location>
</feature>
<feature type="non-terminal residue" evidence="2">
    <location>
        <position position="155"/>
    </location>
</feature>
<protein>
    <submittedName>
        <fullName evidence="2">Uncharacterized protein</fullName>
    </submittedName>
</protein>
<feature type="compositionally biased region" description="Basic and acidic residues" evidence="1">
    <location>
        <begin position="21"/>
        <end position="36"/>
    </location>
</feature>
<proteinExistence type="predicted"/>
<reference evidence="2 3" key="1">
    <citation type="submission" date="2018-10" db="EMBL/GenBank/DDBJ databases">
        <authorList>
            <person name="Ekblom R."/>
            <person name="Jareborg N."/>
        </authorList>
    </citation>
    <scope>NUCLEOTIDE SEQUENCE [LARGE SCALE GENOMIC DNA]</scope>
    <source>
        <tissue evidence="2">Muscle</tissue>
    </source>
</reference>
<evidence type="ECO:0000313" key="2">
    <source>
        <dbReference type="EMBL" id="VCW50412.1"/>
    </source>
</evidence>
<gene>
    <name evidence="2" type="ORF">BN2614_LOCUS4</name>
</gene>
<dbReference type="Proteomes" id="UP000269945">
    <property type="component" value="Unassembled WGS sequence"/>
</dbReference>
<accession>A0A9X9PTD9</accession>
<keyword evidence="3" id="KW-1185">Reference proteome</keyword>
<dbReference type="AlphaFoldDB" id="A0A9X9PTD9"/>
<dbReference type="EMBL" id="CYRY02000853">
    <property type="protein sequence ID" value="VCW50412.1"/>
    <property type="molecule type" value="Genomic_DNA"/>
</dbReference>
<name>A0A9X9PTD9_GULGU</name>
<sequence length="155" mass="16778">PGDQERRVPGPEPASNPRLHVSKEPEPKTAHTSVERKGTRRLWLSCGVSAQPWRWQVTIPRSSQGRPHGHDAGRNTPHAKGCARHGSADAKFSYRQNGSGRLGGCVGDASAFGSGHDPRVFRSSPVESCFSLCFCPSPLLVLSLCLSQVNKKIKS</sequence>
<comment type="caution">
    <text evidence="2">The sequence shown here is derived from an EMBL/GenBank/DDBJ whole genome shotgun (WGS) entry which is preliminary data.</text>
</comment>